<organism evidence="2 4">
    <name type="scientific">Aphanomyces astaci</name>
    <name type="common">Crayfish plague agent</name>
    <dbReference type="NCBI Taxonomy" id="112090"/>
    <lineage>
        <taxon>Eukaryota</taxon>
        <taxon>Sar</taxon>
        <taxon>Stramenopiles</taxon>
        <taxon>Oomycota</taxon>
        <taxon>Saprolegniomycetes</taxon>
        <taxon>Saprolegniales</taxon>
        <taxon>Verrucalvaceae</taxon>
        <taxon>Aphanomyces</taxon>
    </lineage>
</organism>
<dbReference type="EMBL" id="QUTD01005838">
    <property type="protein sequence ID" value="RHY59210.1"/>
    <property type="molecule type" value="Genomic_DNA"/>
</dbReference>
<sequence>MSRSNTWQNATLVAEPSARNLGKEWLTQQMYHNTRQALALLPAMTCDEEFFQFDLQASDDHDDLFMERIQIEVRQVSPTHILMREVSQFSNAFRAHGGFVSMAELAVLAGIDVTGIDDDDKDAYVRHEFVRRGNDDLVPWRQWFTGMLQASLQ</sequence>
<reference evidence="4 5" key="1">
    <citation type="submission" date="2018-08" db="EMBL/GenBank/DDBJ databases">
        <title>Aphanomyces genome sequencing and annotation.</title>
        <authorList>
            <person name="Minardi D."/>
            <person name="Oidtmann B."/>
            <person name="Van Der Giezen M."/>
            <person name="Studholme D.J."/>
        </authorList>
    </citation>
    <scope>NUCLEOTIDE SEQUENCE [LARGE SCALE GENOMIC DNA]</scope>
    <source>
        <strain evidence="2 4">197901</strain>
        <strain evidence="1 5">D2</strain>
        <strain evidence="3 6">FDL457</strain>
    </source>
</reference>
<dbReference type="EMBL" id="QUTF01015477">
    <property type="protein sequence ID" value="RHZ09263.1"/>
    <property type="molecule type" value="Genomic_DNA"/>
</dbReference>
<evidence type="ECO:0000313" key="4">
    <source>
        <dbReference type="Proteomes" id="UP000266196"/>
    </source>
</evidence>
<evidence type="ECO:0000313" key="5">
    <source>
        <dbReference type="Proteomes" id="UP000266643"/>
    </source>
</evidence>
<comment type="caution">
    <text evidence="2">The sequence shown here is derived from an EMBL/GenBank/DDBJ whole genome shotgun (WGS) entry which is preliminary data.</text>
</comment>
<evidence type="ECO:0000313" key="6">
    <source>
        <dbReference type="Proteomes" id="UP000286510"/>
    </source>
</evidence>
<protein>
    <submittedName>
        <fullName evidence="2">Uncharacterized protein</fullName>
    </submittedName>
</protein>
<evidence type="ECO:0000313" key="2">
    <source>
        <dbReference type="EMBL" id="RHZ02574.1"/>
    </source>
</evidence>
<gene>
    <name evidence="3" type="ORF">DYB26_009111</name>
    <name evidence="1" type="ORF">DYB30_011788</name>
    <name evidence="2" type="ORF">DYB31_013763</name>
</gene>
<dbReference type="Proteomes" id="UP000286510">
    <property type="component" value="Unassembled WGS sequence"/>
</dbReference>
<evidence type="ECO:0000313" key="1">
    <source>
        <dbReference type="EMBL" id="RHY59210.1"/>
    </source>
</evidence>
<name>A0A397EVJ2_APHAT</name>
<proteinExistence type="predicted"/>
<dbReference type="Proteomes" id="UP000266643">
    <property type="component" value="Unassembled WGS sequence"/>
</dbReference>
<dbReference type="Proteomes" id="UP000266196">
    <property type="component" value="Unassembled WGS sequence"/>
</dbReference>
<dbReference type="EMBL" id="QUTE01014322">
    <property type="protein sequence ID" value="RHZ02574.1"/>
    <property type="molecule type" value="Genomic_DNA"/>
</dbReference>
<accession>A0A397EVJ2</accession>
<dbReference type="AlphaFoldDB" id="A0A397EVJ2"/>
<evidence type="ECO:0000313" key="3">
    <source>
        <dbReference type="EMBL" id="RHZ09263.1"/>
    </source>
</evidence>